<dbReference type="Proteomes" id="UP000606194">
    <property type="component" value="Unassembled WGS sequence"/>
</dbReference>
<dbReference type="InterPro" id="IPR036390">
    <property type="entry name" value="WH_DNA-bd_sf"/>
</dbReference>
<dbReference type="GO" id="GO:0003700">
    <property type="term" value="F:DNA-binding transcription factor activity"/>
    <property type="evidence" value="ECO:0007669"/>
    <property type="project" value="InterPro"/>
</dbReference>
<reference evidence="2" key="2">
    <citation type="submission" date="2020-09" db="EMBL/GenBank/DDBJ databases">
        <authorList>
            <person name="Sun Q."/>
            <person name="Ohkuma M."/>
        </authorList>
    </citation>
    <scope>NUCLEOTIDE SEQUENCE</scope>
    <source>
        <strain evidence="2">JCM 4386</strain>
    </source>
</reference>
<keyword evidence="3" id="KW-1185">Reference proteome</keyword>
<accession>A0A918GED0</accession>
<proteinExistence type="predicted"/>
<evidence type="ECO:0000259" key="1">
    <source>
        <dbReference type="PROSITE" id="PS50995"/>
    </source>
</evidence>
<sequence length="161" mass="17889">MSVNELWDEGLEGPPEALTRWTGFLMNWVAAHAREAYEQVVAQVGLNPQHLGVLTQIQHGPMIQARLSDRLRVFKPVMVTLVNELEAMGLAERRPHASDRRAIEVHILPAGLDKVREVDRLSEQVSAAFFSPLTSNEQQTLHSLLAKLAKDGPAGPWQSLS</sequence>
<dbReference type="AlphaFoldDB" id="A0A918GED0"/>
<gene>
    <name evidence="2" type="ORF">GCM10010269_81470</name>
</gene>
<protein>
    <recommendedName>
        <fullName evidence="1">HTH marR-type domain-containing protein</fullName>
    </recommendedName>
</protein>
<dbReference type="PANTHER" id="PTHR33164">
    <property type="entry name" value="TRANSCRIPTIONAL REGULATOR, MARR FAMILY"/>
    <property type="match status" value="1"/>
</dbReference>
<dbReference type="Pfam" id="PF12802">
    <property type="entry name" value="MarR_2"/>
    <property type="match status" value="1"/>
</dbReference>
<dbReference type="InterPro" id="IPR000835">
    <property type="entry name" value="HTH_MarR-typ"/>
</dbReference>
<dbReference type="PANTHER" id="PTHR33164:SF101">
    <property type="entry name" value="TRANSCRIPTIONAL REPRESSOR MPRA"/>
    <property type="match status" value="1"/>
</dbReference>
<reference evidence="2" key="1">
    <citation type="journal article" date="2014" name="Int. J. Syst. Evol. Microbiol.">
        <title>Complete genome sequence of Corynebacterium casei LMG S-19264T (=DSM 44701T), isolated from a smear-ripened cheese.</title>
        <authorList>
            <consortium name="US DOE Joint Genome Institute (JGI-PGF)"/>
            <person name="Walter F."/>
            <person name="Albersmeier A."/>
            <person name="Kalinowski J."/>
            <person name="Ruckert C."/>
        </authorList>
    </citation>
    <scope>NUCLEOTIDE SEQUENCE</scope>
    <source>
        <strain evidence="2">JCM 4386</strain>
    </source>
</reference>
<dbReference type="EMBL" id="BMTL01000067">
    <property type="protein sequence ID" value="GGS30659.1"/>
    <property type="molecule type" value="Genomic_DNA"/>
</dbReference>
<organism evidence="2 3">
    <name type="scientific">Streptomyces humidus</name>
    <dbReference type="NCBI Taxonomy" id="52259"/>
    <lineage>
        <taxon>Bacteria</taxon>
        <taxon>Bacillati</taxon>
        <taxon>Actinomycetota</taxon>
        <taxon>Actinomycetes</taxon>
        <taxon>Kitasatosporales</taxon>
        <taxon>Streptomycetaceae</taxon>
        <taxon>Streptomyces</taxon>
    </lineage>
</organism>
<name>A0A918GED0_9ACTN</name>
<comment type="caution">
    <text evidence="2">The sequence shown here is derived from an EMBL/GenBank/DDBJ whole genome shotgun (WGS) entry which is preliminary data.</text>
</comment>
<dbReference type="SUPFAM" id="SSF46785">
    <property type="entry name" value="Winged helix' DNA-binding domain"/>
    <property type="match status" value="1"/>
</dbReference>
<dbReference type="GO" id="GO:0006950">
    <property type="term" value="P:response to stress"/>
    <property type="evidence" value="ECO:0007669"/>
    <property type="project" value="TreeGrafter"/>
</dbReference>
<dbReference type="RefSeq" id="WP_229878750.1">
    <property type="nucleotide sequence ID" value="NZ_BMTL01000067.1"/>
</dbReference>
<dbReference type="PROSITE" id="PS50995">
    <property type="entry name" value="HTH_MARR_2"/>
    <property type="match status" value="1"/>
</dbReference>
<feature type="domain" description="HTH marR-type" evidence="1">
    <location>
        <begin position="1"/>
        <end position="150"/>
    </location>
</feature>
<dbReference type="Gene3D" id="1.10.10.10">
    <property type="entry name" value="Winged helix-like DNA-binding domain superfamily/Winged helix DNA-binding domain"/>
    <property type="match status" value="1"/>
</dbReference>
<dbReference type="SMART" id="SM00347">
    <property type="entry name" value="HTH_MARR"/>
    <property type="match status" value="1"/>
</dbReference>
<dbReference type="InterPro" id="IPR036388">
    <property type="entry name" value="WH-like_DNA-bd_sf"/>
</dbReference>
<dbReference type="PRINTS" id="PR00598">
    <property type="entry name" value="HTHMARR"/>
</dbReference>
<evidence type="ECO:0000313" key="3">
    <source>
        <dbReference type="Proteomes" id="UP000606194"/>
    </source>
</evidence>
<evidence type="ECO:0000313" key="2">
    <source>
        <dbReference type="EMBL" id="GGS30659.1"/>
    </source>
</evidence>
<dbReference type="InterPro" id="IPR039422">
    <property type="entry name" value="MarR/SlyA-like"/>
</dbReference>